<name>A0ABR2WRD1_9FUNG</name>
<evidence type="ECO:0000313" key="2">
    <source>
        <dbReference type="EMBL" id="KAK9764082.1"/>
    </source>
</evidence>
<protein>
    <submittedName>
        <fullName evidence="2">Uncharacterized protein</fullName>
    </submittedName>
</protein>
<keyword evidence="3" id="KW-1185">Reference proteome</keyword>
<evidence type="ECO:0000256" key="1">
    <source>
        <dbReference type="SAM" id="SignalP"/>
    </source>
</evidence>
<comment type="caution">
    <text evidence="2">The sequence shown here is derived from an EMBL/GenBank/DDBJ whole genome shotgun (WGS) entry which is preliminary data.</text>
</comment>
<sequence>MRFPSFALLLVSAVYTIAQTTPTPTTDLAPTTNTKQGVWDKITSGVASVPSLIGHEIDKVFGNSATNQDTTLLLSSIVVFGGLIANRGLLA</sequence>
<proteinExistence type="predicted"/>
<feature type="signal peptide" evidence="1">
    <location>
        <begin position="1"/>
        <end position="18"/>
    </location>
</feature>
<accession>A0ABR2WRD1</accession>
<dbReference type="EMBL" id="JASJQH010000497">
    <property type="protein sequence ID" value="KAK9764082.1"/>
    <property type="molecule type" value="Genomic_DNA"/>
</dbReference>
<evidence type="ECO:0000313" key="3">
    <source>
        <dbReference type="Proteomes" id="UP001479436"/>
    </source>
</evidence>
<reference evidence="2 3" key="1">
    <citation type="submission" date="2023-04" db="EMBL/GenBank/DDBJ databases">
        <title>Genome of Basidiobolus ranarum AG-B5.</title>
        <authorList>
            <person name="Stajich J.E."/>
            <person name="Carter-House D."/>
            <person name="Gryganskyi A."/>
        </authorList>
    </citation>
    <scope>NUCLEOTIDE SEQUENCE [LARGE SCALE GENOMIC DNA]</scope>
    <source>
        <strain evidence="2 3">AG-B5</strain>
    </source>
</reference>
<keyword evidence="1" id="KW-0732">Signal</keyword>
<feature type="chain" id="PRO_5046223943" evidence="1">
    <location>
        <begin position="19"/>
        <end position="91"/>
    </location>
</feature>
<gene>
    <name evidence="2" type="ORF">K7432_008715</name>
</gene>
<dbReference type="Proteomes" id="UP001479436">
    <property type="component" value="Unassembled WGS sequence"/>
</dbReference>
<organism evidence="2 3">
    <name type="scientific">Basidiobolus ranarum</name>
    <dbReference type="NCBI Taxonomy" id="34480"/>
    <lineage>
        <taxon>Eukaryota</taxon>
        <taxon>Fungi</taxon>
        <taxon>Fungi incertae sedis</taxon>
        <taxon>Zoopagomycota</taxon>
        <taxon>Entomophthoromycotina</taxon>
        <taxon>Basidiobolomycetes</taxon>
        <taxon>Basidiobolales</taxon>
        <taxon>Basidiobolaceae</taxon>
        <taxon>Basidiobolus</taxon>
    </lineage>
</organism>